<dbReference type="CDD" id="cd00268">
    <property type="entry name" value="DEADc"/>
    <property type="match status" value="1"/>
</dbReference>
<dbReference type="EC" id="3.6.4.13" evidence="5"/>
<dbReference type="Gene3D" id="3.40.50.300">
    <property type="entry name" value="P-loop containing nucleotide triphosphate hydrolases"/>
    <property type="match status" value="2"/>
</dbReference>
<dbReference type="SMART" id="SM00487">
    <property type="entry name" value="DEXDc"/>
    <property type="match status" value="1"/>
</dbReference>
<protein>
    <recommendedName>
        <fullName evidence="5">DEAD-box ATP-dependent RNA helicase CshB</fullName>
        <ecNumber evidence="5">3.6.4.13</ecNumber>
    </recommendedName>
</protein>
<evidence type="ECO:0000313" key="10">
    <source>
        <dbReference type="EMBL" id="SFQ74106.1"/>
    </source>
</evidence>
<comment type="similarity">
    <text evidence="5">Belongs to the DEAD box helicase family. CshB subfamily.</text>
</comment>
<dbReference type="HAMAP" id="MF_01494">
    <property type="entry name" value="DEAD_helicase_CshB"/>
    <property type="match status" value="1"/>
</dbReference>
<evidence type="ECO:0000256" key="1">
    <source>
        <dbReference type="ARBA" id="ARBA00022741"/>
    </source>
</evidence>
<keyword evidence="5" id="KW-0963">Cytoplasm</keyword>
<evidence type="ECO:0000256" key="2">
    <source>
        <dbReference type="ARBA" id="ARBA00022801"/>
    </source>
</evidence>
<comment type="function">
    <text evidence="5">Probable DEAD-box RNA helicase. May work in conjunction with the cold shock proteins to ensure proper initiation of transcription at low and optimal temperatures.</text>
</comment>
<evidence type="ECO:0000256" key="6">
    <source>
        <dbReference type="PROSITE-ProRule" id="PRU00552"/>
    </source>
</evidence>
<comment type="subcellular location">
    <subcellularLocation>
        <location evidence="5">Cytoplasm</location>
    </subcellularLocation>
</comment>
<dbReference type="InterPro" id="IPR014001">
    <property type="entry name" value="Helicase_ATP-bd"/>
</dbReference>
<dbReference type="GO" id="GO:0003723">
    <property type="term" value="F:RNA binding"/>
    <property type="evidence" value="ECO:0007669"/>
    <property type="project" value="UniProtKB-UniRule"/>
</dbReference>
<evidence type="ECO:0000313" key="11">
    <source>
        <dbReference type="Proteomes" id="UP000198734"/>
    </source>
</evidence>
<name>A0A1I6AZL5_9BACI</name>
<dbReference type="Pfam" id="PF00271">
    <property type="entry name" value="Helicase_C"/>
    <property type="match status" value="1"/>
</dbReference>
<dbReference type="GO" id="GO:0005524">
    <property type="term" value="F:ATP binding"/>
    <property type="evidence" value="ECO:0007669"/>
    <property type="project" value="UniProtKB-UniRule"/>
</dbReference>
<dbReference type="InterPro" id="IPR044742">
    <property type="entry name" value="DEAD/DEAH_RhlB"/>
</dbReference>
<dbReference type="Proteomes" id="UP000198734">
    <property type="component" value="Unassembled WGS sequence"/>
</dbReference>
<dbReference type="GO" id="GO:0006401">
    <property type="term" value="P:RNA catabolic process"/>
    <property type="evidence" value="ECO:0007669"/>
    <property type="project" value="UniProtKB-UniRule"/>
</dbReference>
<comment type="catalytic activity">
    <reaction evidence="5">
        <text>ATP + H2O = ADP + phosphate + H(+)</text>
        <dbReference type="Rhea" id="RHEA:13065"/>
        <dbReference type="ChEBI" id="CHEBI:15377"/>
        <dbReference type="ChEBI" id="CHEBI:15378"/>
        <dbReference type="ChEBI" id="CHEBI:30616"/>
        <dbReference type="ChEBI" id="CHEBI:43474"/>
        <dbReference type="ChEBI" id="CHEBI:456216"/>
        <dbReference type="EC" id="3.6.4.13"/>
    </reaction>
</comment>
<dbReference type="PANTHER" id="PTHR47959">
    <property type="entry name" value="ATP-DEPENDENT RNA HELICASE RHLE-RELATED"/>
    <property type="match status" value="1"/>
</dbReference>
<organism evidence="10 11">
    <name type="scientific">Psychrobacillus psychrotolerans</name>
    <dbReference type="NCBI Taxonomy" id="126156"/>
    <lineage>
        <taxon>Bacteria</taxon>
        <taxon>Bacillati</taxon>
        <taxon>Bacillota</taxon>
        <taxon>Bacilli</taxon>
        <taxon>Bacillales</taxon>
        <taxon>Bacillaceae</taxon>
        <taxon>Psychrobacillus</taxon>
    </lineage>
</organism>
<dbReference type="GO" id="GO:0009409">
    <property type="term" value="P:response to cold"/>
    <property type="evidence" value="ECO:0007669"/>
    <property type="project" value="InterPro"/>
</dbReference>
<dbReference type="RefSeq" id="WP_093538375.1">
    <property type="nucleotide sequence ID" value="NZ_CP183885.1"/>
</dbReference>
<evidence type="ECO:0000259" key="8">
    <source>
        <dbReference type="PROSITE" id="PS51194"/>
    </source>
</evidence>
<proteinExistence type="inferred from homology"/>
<dbReference type="InterPro" id="IPR001650">
    <property type="entry name" value="Helicase_C-like"/>
</dbReference>
<sequence>MSKYTDYSFQPFLLDAIEKLGFQEPTPIQKEMIPLVLKGKSAIGQAHTGTGKTHSFLIPIVEKIDASKREVQAVITSPTRELATQIYKELNKLVEGTDIQTKLFIGGTDKARSIEKLKTQPQIVVGTPGRLRDLTVEQALLVHTAKVLVVDEADLAFDLGFINEIDQFASRMPDKLEMYVFSATIPEKLQPFLKKYMDSPVHIKIGEKRRVAEGIEFIVTPVRSKSRKKRLLDVMEGINPYLAIIFTNTKQHADEVAHYLEGNGVKVGVVHGDISPRDRKRVMKQIHELEFQYIVATDLAARGIDIPGVSHVINYELPDDLEFFVHRVGRTARAGMTGIAISLYEPSDEDALVRLEKMGIPLEHKDVVNGEWSELKERHARKNRTKNENEIDAIAKAQVRKPKKVKPGYKRNMKWEMDIVKKRERRIKNRKK</sequence>
<dbReference type="InterPro" id="IPR027417">
    <property type="entry name" value="P-loop_NTPase"/>
</dbReference>
<dbReference type="SUPFAM" id="SSF52540">
    <property type="entry name" value="P-loop containing nucleoside triphosphate hydrolases"/>
    <property type="match status" value="1"/>
</dbReference>
<keyword evidence="3 5" id="KW-0347">Helicase</keyword>
<dbReference type="STRING" id="126156.SAMN05421670_0015"/>
<feature type="domain" description="Helicase ATP-binding" evidence="7">
    <location>
        <begin position="33"/>
        <end position="203"/>
    </location>
</feature>
<dbReference type="EMBL" id="FOXU01000010">
    <property type="protein sequence ID" value="SFQ74106.1"/>
    <property type="molecule type" value="Genomic_DNA"/>
</dbReference>
<dbReference type="InterPro" id="IPR050079">
    <property type="entry name" value="DEAD_box_RNA_helicase"/>
</dbReference>
<evidence type="ECO:0000259" key="7">
    <source>
        <dbReference type="PROSITE" id="PS51192"/>
    </source>
</evidence>
<accession>A0A1I6AZL5</accession>
<dbReference type="GO" id="GO:0005829">
    <property type="term" value="C:cytosol"/>
    <property type="evidence" value="ECO:0007669"/>
    <property type="project" value="TreeGrafter"/>
</dbReference>
<evidence type="ECO:0000256" key="4">
    <source>
        <dbReference type="ARBA" id="ARBA00022840"/>
    </source>
</evidence>
<dbReference type="GO" id="GO:0003724">
    <property type="term" value="F:RNA helicase activity"/>
    <property type="evidence" value="ECO:0007669"/>
    <property type="project" value="UniProtKB-UniRule"/>
</dbReference>
<dbReference type="GO" id="GO:0016887">
    <property type="term" value="F:ATP hydrolysis activity"/>
    <property type="evidence" value="ECO:0007669"/>
    <property type="project" value="RHEA"/>
</dbReference>
<dbReference type="PANTHER" id="PTHR47959:SF1">
    <property type="entry name" value="ATP-DEPENDENT RNA HELICASE DBPA"/>
    <property type="match status" value="1"/>
</dbReference>
<feature type="domain" description="Helicase C-terminal" evidence="8">
    <location>
        <begin position="230"/>
        <end position="383"/>
    </location>
</feature>
<dbReference type="AlphaFoldDB" id="A0A1I6AZL5"/>
<evidence type="ECO:0000259" key="9">
    <source>
        <dbReference type="PROSITE" id="PS51195"/>
    </source>
</evidence>
<reference evidence="11" key="1">
    <citation type="submission" date="2016-10" db="EMBL/GenBank/DDBJ databases">
        <authorList>
            <person name="Varghese N."/>
            <person name="Submissions S."/>
        </authorList>
    </citation>
    <scope>NUCLEOTIDE SEQUENCE [LARGE SCALE GENOMIC DNA]</scope>
    <source>
        <strain evidence="11">DSM 11706</strain>
    </source>
</reference>
<dbReference type="CDD" id="cd18787">
    <property type="entry name" value="SF2_C_DEAD"/>
    <property type="match status" value="1"/>
</dbReference>
<keyword evidence="4 5" id="KW-0067">ATP-binding</keyword>
<dbReference type="PROSITE" id="PS51195">
    <property type="entry name" value="Q_MOTIF"/>
    <property type="match status" value="1"/>
</dbReference>
<dbReference type="SMART" id="SM00490">
    <property type="entry name" value="HELICc"/>
    <property type="match status" value="1"/>
</dbReference>
<dbReference type="InterPro" id="IPR014014">
    <property type="entry name" value="RNA_helicase_DEAD_Q_motif"/>
</dbReference>
<keyword evidence="5" id="KW-0346">Stress response</keyword>
<evidence type="ECO:0000256" key="3">
    <source>
        <dbReference type="ARBA" id="ARBA00022806"/>
    </source>
</evidence>
<dbReference type="PROSITE" id="PS51192">
    <property type="entry name" value="HELICASE_ATP_BIND_1"/>
    <property type="match status" value="1"/>
</dbReference>
<keyword evidence="1 5" id="KW-0547">Nucleotide-binding</keyword>
<dbReference type="OrthoDB" id="9805696at2"/>
<gene>
    <name evidence="5" type="primary">cshB</name>
    <name evidence="10" type="ORF">SAMN05421670_0015</name>
</gene>
<evidence type="ECO:0000256" key="5">
    <source>
        <dbReference type="HAMAP-Rule" id="MF_01494"/>
    </source>
</evidence>
<keyword evidence="2 5" id="KW-0378">Hydrolase</keyword>
<dbReference type="Pfam" id="PF00270">
    <property type="entry name" value="DEAD"/>
    <property type="match status" value="1"/>
</dbReference>
<feature type="short sequence motif" description="Q motif" evidence="6">
    <location>
        <begin position="2"/>
        <end position="30"/>
    </location>
</feature>
<feature type="domain" description="DEAD-box RNA helicase Q" evidence="9">
    <location>
        <begin position="2"/>
        <end position="30"/>
    </location>
</feature>
<keyword evidence="11" id="KW-1185">Reference proteome</keyword>
<dbReference type="PROSITE" id="PS51194">
    <property type="entry name" value="HELICASE_CTER"/>
    <property type="match status" value="1"/>
</dbReference>
<keyword evidence="5" id="KW-0694">RNA-binding</keyword>
<dbReference type="InterPro" id="IPR011545">
    <property type="entry name" value="DEAD/DEAH_box_helicase_dom"/>
</dbReference>
<dbReference type="InterPro" id="IPR030881">
    <property type="entry name" value="CshB"/>
</dbReference>